<evidence type="ECO:0000256" key="1">
    <source>
        <dbReference type="ARBA" id="ARBA00004167"/>
    </source>
</evidence>
<dbReference type="Gene3D" id="2.60.40.60">
    <property type="entry name" value="Cadherins"/>
    <property type="match status" value="2"/>
</dbReference>
<dbReference type="PANTHER" id="PTHR24028">
    <property type="entry name" value="CADHERIN-87A"/>
    <property type="match status" value="1"/>
</dbReference>
<evidence type="ECO:0000256" key="7">
    <source>
        <dbReference type="ARBA" id="ARBA00023180"/>
    </source>
</evidence>
<sequence length="54" mass="5944">ARDQGHPRLTGTTTVLVTVLDKNDNPPQFTRLFSVNVTENAEIGTFVIRITSSD</sequence>
<organism evidence="10 11">
    <name type="scientific">Lasius platythorax</name>
    <dbReference type="NCBI Taxonomy" id="488582"/>
    <lineage>
        <taxon>Eukaryota</taxon>
        <taxon>Metazoa</taxon>
        <taxon>Ecdysozoa</taxon>
        <taxon>Arthropoda</taxon>
        <taxon>Hexapoda</taxon>
        <taxon>Insecta</taxon>
        <taxon>Pterygota</taxon>
        <taxon>Neoptera</taxon>
        <taxon>Endopterygota</taxon>
        <taxon>Hymenoptera</taxon>
        <taxon>Apocrita</taxon>
        <taxon>Aculeata</taxon>
        <taxon>Formicoidea</taxon>
        <taxon>Formicidae</taxon>
        <taxon>Formicinae</taxon>
        <taxon>Lasius</taxon>
        <taxon>Lasius</taxon>
    </lineage>
</organism>
<dbReference type="InterPro" id="IPR015919">
    <property type="entry name" value="Cadherin-like_sf"/>
</dbReference>
<keyword evidence="5" id="KW-1133">Transmembrane helix</keyword>
<feature type="domain" description="Cadherin" evidence="9">
    <location>
        <begin position="1"/>
        <end position="29"/>
    </location>
</feature>
<keyword evidence="4 8" id="KW-0106">Calcium</keyword>
<dbReference type="PROSITE" id="PS00232">
    <property type="entry name" value="CADHERIN_1"/>
    <property type="match status" value="1"/>
</dbReference>
<feature type="non-terminal residue" evidence="10">
    <location>
        <position position="54"/>
    </location>
</feature>
<evidence type="ECO:0000259" key="9">
    <source>
        <dbReference type="PROSITE" id="PS50268"/>
    </source>
</evidence>
<evidence type="ECO:0000256" key="3">
    <source>
        <dbReference type="ARBA" id="ARBA00022737"/>
    </source>
</evidence>
<evidence type="ECO:0000256" key="6">
    <source>
        <dbReference type="ARBA" id="ARBA00023136"/>
    </source>
</evidence>
<name>A0AAV2MW80_9HYME</name>
<keyword evidence="2" id="KW-0812">Transmembrane</keyword>
<keyword evidence="7" id="KW-0325">Glycoprotein</keyword>
<keyword evidence="3" id="KW-0677">Repeat</keyword>
<dbReference type="PROSITE" id="PS50268">
    <property type="entry name" value="CADHERIN_2"/>
    <property type="match status" value="1"/>
</dbReference>
<evidence type="ECO:0000256" key="5">
    <source>
        <dbReference type="ARBA" id="ARBA00022989"/>
    </source>
</evidence>
<accession>A0AAV2MW80</accession>
<keyword evidence="11" id="KW-1185">Reference proteome</keyword>
<dbReference type="Proteomes" id="UP001497644">
    <property type="component" value="Unassembled WGS sequence"/>
</dbReference>
<dbReference type="GO" id="GO:0005509">
    <property type="term" value="F:calcium ion binding"/>
    <property type="evidence" value="ECO:0007669"/>
    <property type="project" value="UniProtKB-UniRule"/>
</dbReference>
<dbReference type="PANTHER" id="PTHR24028:SF328">
    <property type="entry name" value="CADHERIN-3"/>
    <property type="match status" value="1"/>
</dbReference>
<comment type="subcellular location">
    <subcellularLocation>
        <location evidence="1">Membrane</location>
        <topology evidence="1">Single-pass membrane protein</topology>
    </subcellularLocation>
</comment>
<protein>
    <recommendedName>
        <fullName evidence="9">Cadherin domain-containing protein</fullName>
    </recommendedName>
</protein>
<dbReference type="SUPFAM" id="SSF49313">
    <property type="entry name" value="Cadherin-like"/>
    <property type="match status" value="1"/>
</dbReference>
<dbReference type="AlphaFoldDB" id="A0AAV2MW80"/>
<dbReference type="InterPro" id="IPR050174">
    <property type="entry name" value="Protocadherin/Cadherin-CA"/>
</dbReference>
<feature type="non-terminal residue" evidence="10">
    <location>
        <position position="1"/>
    </location>
</feature>
<evidence type="ECO:0000313" key="10">
    <source>
        <dbReference type="EMBL" id="CAL1671653.1"/>
    </source>
</evidence>
<evidence type="ECO:0000256" key="2">
    <source>
        <dbReference type="ARBA" id="ARBA00022692"/>
    </source>
</evidence>
<evidence type="ECO:0000256" key="4">
    <source>
        <dbReference type="ARBA" id="ARBA00022837"/>
    </source>
</evidence>
<gene>
    <name evidence="10" type="ORF">LPLAT_LOCUS4087</name>
</gene>
<keyword evidence="6" id="KW-0472">Membrane</keyword>
<comment type="caution">
    <text evidence="10">The sequence shown here is derived from an EMBL/GenBank/DDBJ whole genome shotgun (WGS) entry which is preliminary data.</text>
</comment>
<dbReference type="InterPro" id="IPR002126">
    <property type="entry name" value="Cadherin-like_dom"/>
</dbReference>
<dbReference type="GO" id="GO:0005886">
    <property type="term" value="C:plasma membrane"/>
    <property type="evidence" value="ECO:0007669"/>
    <property type="project" value="InterPro"/>
</dbReference>
<dbReference type="GO" id="GO:0007156">
    <property type="term" value="P:homophilic cell adhesion via plasma membrane adhesion molecules"/>
    <property type="evidence" value="ECO:0007669"/>
    <property type="project" value="InterPro"/>
</dbReference>
<proteinExistence type="predicted"/>
<dbReference type="EMBL" id="CAXIPU020000382">
    <property type="protein sequence ID" value="CAL1671653.1"/>
    <property type="molecule type" value="Genomic_DNA"/>
</dbReference>
<evidence type="ECO:0000256" key="8">
    <source>
        <dbReference type="PROSITE-ProRule" id="PRU00043"/>
    </source>
</evidence>
<reference evidence="10" key="1">
    <citation type="submission" date="2024-04" db="EMBL/GenBank/DDBJ databases">
        <authorList>
            <consortium name="Molecular Ecology Group"/>
        </authorList>
    </citation>
    <scope>NUCLEOTIDE SEQUENCE</scope>
</reference>
<dbReference type="InterPro" id="IPR020894">
    <property type="entry name" value="Cadherin_CS"/>
</dbReference>
<evidence type="ECO:0000313" key="11">
    <source>
        <dbReference type="Proteomes" id="UP001497644"/>
    </source>
</evidence>